<feature type="domain" description="Methyltransferase" evidence="1">
    <location>
        <begin position="34"/>
        <end position="150"/>
    </location>
</feature>
<dbReference type="Gene3D" id="3.40.50.150">
    <property type="entry name" value="Vaccinia Virus protein VP39"/>
    <property type="match status" value="1"/>
</dbReference>
<dbReference type="SUPFAM" id="SSF53335">
    <property type="entry name" value="S-adenosyl-L-methionine-dependent methyltransferases"/>
    <property type="match status" value="1"/>
</dbReference>
<evidence type="ECO:0000313" key="2">
    <source>
        <dbReference type="EMBL" id="KAF2218830.1"/>
    </source>
</evidence>
<dbReference type="Proteomes" id="UP000799538">
    <property type="component" value="Unassembled WGS sequence"/>
</dbReference>
<dbReference type="AlphaFoldDB" id="A0A6A6G042"/>
<reference evidence="3" key="1">
    <citation type="journal article" date="2020" name="Stud. Mycol.">
        <title>101 Dothideomycetes genomes: A test case for predicting lifestyles and emergence of pathogens.</title>
        <authorList>
            <person name="Haridas S."/>
            <person name="Albert R."/>
            <person name="Binder M."/>
            <person name="Bloem J."/>
            <person name="LaButti K."/>
            <person name="Salamov A."/>
            <person name="Andreopoulos B."/>
            <person name="Baker S."/>
            <person name="Barry K."/>
            <person name="Bills G."/>
            <person name="Bluhm B."/>
            <person name="Cannon C."/>
            <person name="Castanera R."/>
            <person name="Culley D."/>
            <person name="Daum C."/>
            <person name="Ezra D."/>
            <person name="Gonzalez J."/>
            <person name="Henrissat B."/>
            <person name="Kuo A."/>
            <person name="Liang C."/>
            <person name="Lipzen A."/>
            <person name="Lutzoni F."/>
            <person name="Magnuson J."/>
            <person name="Mondo S."/>
            <person name="Nolan M."/>
            <person name="Ohm R."/>
            <person name="Pangilinan J."/>
            <person name="Park H.-J."/>
            <person name="Ramirez L."/>
            <person name="Alfaro M."/>
            <person name="Sun H."/>
            <person name="Tritt A."/>
            <person name="Yoshinaga Y."/>
            <person name="Zwiers L.-H."/>
            <person name="Turgeon B."/>
            <person name="Goodwin S."/>
            <person name="Spatafora J."/>
            <person name="Crous P."/>
            <person name="Grigoriev I."/>
        </authorList>
    </citation>
    <scope>NUCLEOTIDE SEQUENCE [LARGE SCALE GENOMIC DNA]</scope>
    <source>
        <strain evidence="3">CECT 20119</strain>
    </source>
</reference>
<dbReference type="GO" id="GO:0032259">
    <property type="term" value="P:methylation"/>
    <property type="evidence" value="ECO:0007669"/>
    <property type="project" value="UniProtKB-KW"/>
</dbReference>
<dbReference type="InterPro" id="IPR029063">
    <property type="entry name" value="SAM-dependent_MTases_sf"/>
</dbReference>
<keyword evidence="2" id="KW-0489">Methyltransferase</keyword>
<dbReference type="EMBL" id="ML992527">
    <property type="protein sequence ID" value="KAF2218830.1"/>
    <property type="molecule type" value="Genomic_DNA"/>
</dbReference>
<sequence length="269" mass="29339">AAFAEQIYDPRAATYNSGHHPDLAKWFVDYADPKPHETLLDLACGTGLVAFAAADKMGHETTIIGVDISKGMLTEAWAPSSGGKYPNITFYNHDIADLDSLDAIKGRQFDVVTLCSAFVLLDDPIKAARSWLKYLKSGGRLIVDAVTPESFPVGLAAELTAKRLSLPIGYNTAWSSSEGALRKVLVDAGYQVREIILKNLETATAKSFKVEDVDKVFEQQIQALASQYLARSDIVDDARKIFREIFSGMAQDGKVAEKPSIWVATAIKP</sequence>
<feature type="non-terminal residue" evidence="2">
    <location>
        <position position="1"/>
    </location>
</feature>
<evidence type="ECO:0000259" key="1">
    <source>
        <dbReference type="Pfam" id="PF13847"/>
    </source>
</evidence>
<organism evidence="2 3">
    <name type="scientific">Elsinoe ampelina</name>
    <dbReference type="NCBI Taxonomy" id="302913"/>
    <lineage>
        <taxon>Eukaryota</taxon>
        <taxon>Fungi</taxon>
        <taxon>Dikarya</taxon>
        <taxon>Ascomycota</taxon>
        <taxon>Pezizomycotina</taxon>
        <taxon>Dothideomycetes</taxon>
        <taxon>Dothideomycetidae</taxon>
        <taxon>Myriangiales</taxon>
        <taxon>Elsinoaceae</taxon>
        <taxon>Elsinoe</taxon>
    </lineage>
</organism>
<keyword evidence="2" id="KW-0808">Transferase</keyword>
<dbReference type="OrthoDB" id="6329284at2759"/>
<dbReference type="CDD" id="cd02440">
    <property type="entry name" value="AdoMet_MTases"/>
    <property type="match status" value="1"/>
</dbReference>
<name>A0A6A6G042_9PEZI</name>
<dbReference type="InterPro" id="IPR025714">
    <property type="entry name" value="Methyltranfer_dom"/>
</dbReference>
<protein>
    <submittedName>
        <fullName evidence="2">Methyltransferase</fullName>
    </submittedName>
</protein>
<evidence type="ECO:0000313" key="3">
    <source>
        <dbReference type="Proteomes" id="UP000799538"/>
    </source>
</evidence>
<proteinExistence type="predicted"/>
<dbReference type="PANTHER" id="PTHR43861">
    <property type="entry name" value="TRANS-ACONITATE 2-METHYLTRANSFERASE-RELATED"/>
    <property type="match status" value="1"/>
</dbReference>
<dbReference type="GO" id="GO:0008168">
    <property type="term" value="F:methyltransferase activity"/>
    <property type="evidence" value="ECO:0007669"/>
    <property type="project" value="UniProtKB-KW"/>
</dbReference>
<gene>
    <name evidence="2" type="ORF">BDZ85DRAFT_207286</name>
</gene>
<accession>A0A6A6G042</accession>
<dbReference type="PANTHER" id="PTHR43861:SF1">
    <property type="entry name" value="TRANS-ACONITATE 2-METHYLTRANSFERASE"/>
    <property type="match status" value="1"/>
</dbReference>
<keyword evidence="3" id="KW-1185">Reference proteome</keyword>
<dbReference type="Pfam" id="PF13847">
    <property type="entry name" value="Methyltransf_31"/>
    <property type="match status" value="1"/>
</dbReference>